<dbReference type="AlphaFoldDB" id="A0A084B3R0"/>
<feature type="compositionally biased region" description="Basic and acidic residues" evidence="1">
    <location>
        <begin position="219"/>
        <end position="229"/>
    </location>
</feature>
<organism evidence="2 3">
    <name type="scientific">Stachybotrys chartarum (strain CBS 109288 / IBT 7711)</name>
    <name type="common">Toxic black mold</name>
    <name type="synonym">Stilbospora chartarum</name>
    <dbReference type="NCBI Taxonomy" id="1280523"/>
    <lineage>
        <taxon>Eukaryota</taxon>
        <taxon>Fungi</taxon>
        <taxon>Dikarya</taxon>
        <taxon>Ascomycota</taxon>
        <taxon>Pezizomycotina</taxon>
        <taxon>Sordariomycetes</taxon>
        <taxon>Hypocreomycetidae</taxon>
        <taxon>Hypocreales</taxon>
        <taxon>Stachybotryaceae</taxon>
        <taxon>Stachybotrys</taxon>
    </lineage>
</organism>
<feature type="region of interest" description="Disordered" evidence="1">
    <location>
        <begin position="94"/>
        <end position="123"/>
    </location>
</feature>
<accession>A0A084B3R0</accession>
<proteinExistence type="predicted"/>
<dbReference type="OrthoDB" id="10300255at2759"/>
<sequence length="374" mass="42511">MASALASTDRADLSTAVKSLADAVHAARDECSPRVRAAFYTVLRDLDSASAAATLELNSLRDTLHKYTNEPKKSPTYVDVSVMTNEEGFTLASVSSTPQATLDKEPHDASTDSHSKDSSRQQQDIEINKLKKDLHALQSESQATISNLHEQLDKHKQQSRALGEASRQELKIMADQNIKLAQDAKDQERAASISKKCLKQEQNKVQESEQKLQELRRNLRNGKDVEEQKYSVTAEPQKKPQLAVEGQTASRKRPKLDQNIENDTSHVLLTTVACPLNAIKMLRGGVWSRYISLEPHCSNFLYPKESLRKMERLRYFYRFSTLNQWFCFSKIVTDYWSESTATMCEDDKCSFHKKFCTFAMVKEEEGQRFLDFSL</sequence>
<dbReference type="EMBL" id="KL648097">
    <property type="protein sequence ID" value="KEY72189.1"/>
    <property type="molecule type" value="Genomic_DNA"/>
</dbReference>
<evidence type="ECO:0000313" key="2">
    <source>
        <dbReference type="EMBL" id="KEY72189.1"/>
    </source>
</evidence>
<dbReference type="HOGENOM" id="CLU_062887_0_0_1"/>
<keyword evidence="3" id="KW-1185">Reference proteome</keyword>
<name>A0A084B3R0_STACB</name>
<feature type="compositionally biased region" description="Basic and acidic residues" evidence="1">
    <location>
        <begin position="102"/>
        <end position="119"/>
    </location>
</feature>
<reference evidence="2 3" key="1">
    <citation type="journal article" date="2014" name="BMC Genomics">
        <title>Comparative genome sequencing reveals chemotype-specific gene clusters in the toxigenic black mold Stachybotrys.</title>
        <authorList>
            <person name="Semeiks J."/>
            <person name="Borek D."/>
            <person name="Otwinowski Z."/>
            <person name="Grishin N.V."/>
        </authorList>
    </citation>
    <scope>NUCLEOTIDE SEQUENCE [LARGE SCALE GENOMIC DNA]</scope>
    <source>
        <strain evidence="3">CBS 109288 / IBT 7711</strain>
    </source>
</reference>
<evidence type="ECO:0000256" key="1">
    <source>
        <dbReference type="SAM" id="MobiDB-lite"/>
    </source>
</evidence>
<gene>
    <name evidence="2" type="ORF">S7711_10345</name>
</gene>
<evidence type="ECO:0000313" key="3">
    <source>
        <dbReference type="Proteomes" id="UP000028045"/>
    </source>
</evidence>
<protein>
    <submittedName>
        <fullName evidence="2">Uncharacterized protein</fullName>
    </submittedName>
</protein>
<dbReference type="Proteomes" id="UP000028045">
    <property type="component" value="Unassembled WGS sequence"/>
</dbReference>
<feature type="region of interest" description="Disordered" evidence="1">
    <location>
        <begin position="219"/>
        <end position="255"/>
    </location>
</feature>